<dbReference type="Gene3D" id="1.10.150.240">
    <property type="entry name" value="Putative phosphatase, domain 2"/>
    <property type="match status" value="1"/>
</dbReference>
<dbReference type="InterPro" id="IPR023198">
    <property type="entry name" value="PGP-like_dom2"/>
</dbReference>
<dbReference type="EMBL" id="JADIMC010000097">
    <property type="protein sequence ID" value="MBO8476997.1"/>
    <property type="molecule type" value="Genomic_DNA"/>
</dbReference>
<comment type="caution">
    <text evidence="1">The sequence shown here is derived from an EMBL/GenBank/DDBJ whole genome shotgun (WGS) entry which is preliminary data.</text>
</comment>
<dbReference type="PANTHER" id="PTHR43481:SF4">
    <property type="entry name" value="GLYCEROL-1-PHOSPHATE PHOSPHOHYDROLASE 1-RELATED"/>
    <property type="match status" value="1"/>
</dbReference>
<reference evidence="1" key="2">
    <citation type="journal article" date="2021" name="PeerJ">
        <title>Extensive microbial diversity within the chicken gut microbiome revealed by metagenomics and culture.</title>
        <authorList>
            <person name="Gilroy R."/>
            <person name="Ravi A."/>
            <person name="Getino M."/>
            <person name="Pursley I."/>
            <person name="Horton D.L."/>
            <person name="Alikhan N.F."/>
            <person name="Baker D."/>
            <person name="Gharbi K."/>
            <person name="Hall N."/>
            <person name="Watson M."/>
            <person name="Adriaenssens E.M."/>
            <person name="Foster-Nyarko E."/>
            <person name="Jarju S."/>
            <person name="Secka A."/>
            <person name="Antonio M."/>
            <person name="Oren A."/>
            <person name="Chaudhuri R.R."/>
            <person name="La Ragione R."/>
            <person name="Hildebrand F."/>
            <person name="Pallen M.J."/>
        </authorList>
    </citation>
    <scope>NUCLEOTIDE SEQUENCE</scope>
    <source>
        <strain evidence="1">6919</strain>
    </source>
</reference>
<dbReference type="InterPro" id="IPR036412">
    <property type="entry name" value="HAD-like_sf"/>
</dbReference>
<dbReference type="AlphaFoldDB" id="A0A9D9IQW5"/>
<accession>A0A9D9IQW5</accession>
<evidence type="ECO:0000313" key="2">
    <source>
        <dbReference type="Proteomes" id="UP000823598"/>
    </source>
</evidence>
<dbReference type="SFLD" id="SFLDS00003">
    <property type="entry name" value="Haloacid_Dehalogenase"/>
    <property type="match status" value="1"/>
</dbReference>
<dbReference type="Gene3D" id="3.40.50.1000">
    <property type="entry name" value="HAD superfamily/HAD-like"/>
    <property type="match status" value="1"/>
</dbReference>
<organism evidence="1 2">
    <name type="scientific">Candidatus Limisoma faecipullorum</name>
    <dbReference type="NCBI Taxonomy" id="2840854"/>
    <lineage>
        <taxon>Bacteria</taxon>
        <taxon>Pseudomonadati</taxon>
        <taxon>Bacteroidota</taxon>
        <taxon>Bacteroidia</taxon>
        <taxon>Bacteroidales</taxon>
        <taxon>Candidatus Limisoma</taxon>
    </lineage>
</organism>
<sequence length="252" mass="27805">MAKRKTREKEAYKQYLERTGFGEAPITTALIDMDGVLYDSMKNHTKAWIRLSEELGWNYSPEEFYLYEGMTGAAIIRLMMKREMGRDDVGDEEAKEIYAKKAEYFRELGTVDKIEGADMMLTTLRSAGIKRVLVTGSGQHSLLDRLNADYPGIFSDDLKVTALDVKCGKPDPEPYLMGLEKSGAKAENAIVIENAPLGVKAGNASGCFTVGITTGPIPEDVLIENGADIVYPTMMAFANALTDIIAARNYSF</sequence>
<proteinExistence type="predicted"/>
<dbReference type="SUPFAM" id="SSF56784">
    <property type="entry name" value="HAD-like"/>
    <property type="match status" value="1"/>
</dbReference>
<dbReference type="Pfam" id="PF00702">
    <property type="entry name" value="Hydrolase"/>
    <property type="match status" value="1"/>
</dbReference>
<dbReference type="SFLD" id="SFLDG01129">
    <property type="entry name" value="C1.5:_HAD__Beta-PGM__Phosphata"/>
    <property type="match status" value="1"/>
</dbReference>
<protein>
    <submittedName>
        <fullName evidence="1">HAD-IA family hydrolase</fullName>
    </submittedName>
</protein>
<dbReference type="SFLD" id="SFLDG01135">
    <property type="entry name" value="C1.5.6:_HAD__Beta-PGM__Phospha"/>
    <property type="match status" value="1"/>
</dbReference>
<name>A0A9D9IQW5_9BACT</name>
<dbReference type="GO" id="GO:0050308">
    <property type="term" value="F:sugar-phosphatase activity"/>
    <property type="evidence" value="ECO:0007669"/>
    <property type="project" value="TreeGrafter"/>
</dbReference>
<gene>
    <name evidence="1" type="ORF">IAB88_08395</name>
</gene>
<keyword evidence="1" id="KW-0378">Hydrolase</keyword>
<reference evidence="1" key="1">
    <citation type="submission" date="2020-10" db="EMBL/GenBank/DDBJ databases">
        <authorList>
            <person name="Gilroy R."/>
        </authorList>
    </citation>
    <scope>NUCLEOTIDE SEQUENCE</scope>
    <source>
        <strain evidence="1">6919</strain>
    </source>
</reference>
<evidence type="ECO:0000313" key="1">
    <source>
        <dbReference type="EMBL" id="MBO8476997.1"/>
    </source>
</evidence>
<dbReference type="InterPro" id="IPR023214">
    <property type="entry name" value="HAD_sf"/>
</dbReference>
<dbReference type="InterPro" id="IPR051806">
    <property type="entry name" value="HAD-like_SPP"/>
</dbReference>
<dbReference type="PANTHER" id="PTHR43481">
    <property type="entry name" value="FRUCTOSE-1-PHOSPHATE PHOSPHATASE"/>
    <property type="match status" value="1"/>
</dbReference>
<dbReference type="Proteomes" id="UP000823598">
    <property type="component" value="Unassembled WGS sequence"/>
</dbReference>
<dbReference type="InterPro" id="IPR006439">
    <property type="entry name" value="HAD-SF_hydro_IA"/>
</dbReference>
<dbReference type="NCBIfam" id="TIGR01509">
    <property type="entry name" value="HAD-SF-IA-v3"/>
    <property type="match status" value="1"/>
</dbReference>